<feature type="region of interest" description="Disordered" evidence="7">
    <location>
        <begin position="630"/>
        <end position="654"/>
    </location>
</feature>
<feature type="compositionally biased region" description="Basic and acidic residues" evidence="7">
    <location>
        <begin position="208"/>
        <end position="218"/>
    </location>
</feature>
<evidence type="ECO:0000256" key="1">
    <source>
        <dbReference type="ARBA" id="ARBA00004141"/>
    </source>
</evidence>
<keyword evidence="4 8" id="KW-1133">Transmembrane helix</keyword>
<evidence type="ECO:0000256" key="5">
    <source>
        <dbReference type="ARBA" id="ARBA00023136"/>
    </source>
</evidence>
<name>A0AAV1DDG3_OLDCO</name>
<dbReference type="Pfam" id="PF00854">
    <property type="entry name" value="PTR2"/>
    <property type="match status" value="1"/>
</dbReference>
<evidence type="ECO:0000256" key="8">
    <source>
        <dbReference type="SAM" id="Phobius"/>
    </source>
</evidence>
<feature type="transmembrane region" description="Helical" evidence="8">
    <location>
        <begin position="7"/>
        <end position="23"/>
    </location>
</feature>
<feature type="transmembrane region" description="Helical" evidence="8">
    <location>
        <begin position="553"/>
        <end position="579"/>
    </location>
</feature>
<gene>
    <name evidence="9" type="ORF">OLC1_LOCUS14156</name>
</gene>
<dbReference type="InterPro" id="IPR000109">
    <property type="entry name" value="POT_fam"/>
</dbReference>
<evidence type="ECO:0000256" key="6">
    <source>
        <dbReference type="ARBA" id="ARBA00044504"/>
    </source>
</evidence>
<comment type="similarity">
    <text evidence="2">Belongs to the major facilitator superfamily. Proton-dependent oligopeptide transporter (POT/PTR) (TC 2.A.17) family.</text>
</comment>
<accession>A0AAV1DDG3</accession>
<dbReference type="Proteomes" id="UP001161247">
    <property type="component" value="Chromosome 5"/>
</dbReference>
<keyword evidence="5 8" id="KW-0472">Membrane</keyword>
<evidence type="ECO:0000256" key="4">
    <source>
        <dbReference type="ARBA" id="ARBA00022989"/>
    </source>
</evidence>
<dbReference type="GO" id="GO:0016020">
    <property type="term" value="C:membrane"/>
    <property type="evidence" value="ECO:0007669"/>
    <property type="project" value="UniProtKB-SubCell"/>
</dbReference>
<sequence>MAFHRVMILIWADLLGAYVMWIMQKYLTDVWKLGFTHAAGIMNVASGLPKVLPLLFCYFVDAGLPNKWMLLLSSIVYVFGSLLLFLSTPPILAKVTGTCKDYEPQCINDTKKALFYAALALIAVGISGHIVSLVEVFNDQFEKKRENNNKSTDELPQNQNNVSSIDGQISSDDLEVLKHKRLHEYAKKTGRTYNSFRTLRQSLPFQPRRQDNKRKQPSNEDGAADRSNSTDEDDLSRLQFQPVEAMLAVVNRQLESKFGACVLVFVPVVILFALPYIKPWTYRFGIPAIITLVATIAFLTGFNEYKGREGDDQLNNGSPVRTVLRVILAAALNMFKRRPSISELYGNSNADNDGEKKLSHTNTLRCLDKAAIEEGPKSRRWLLCTVNQVEETKRVLSILPLWIPLILSGLVTSIGSTYFVEQASHMNYKVGKLKLPDSLLLLLYEIGKSFSKRIYGACFKRSGKNQKYAPGFGMALATISATLCCIVAAAVETRRIRVIRDHDLVDKPDDDIPMTVFSLLPQYFLLGGLDTYYDNSVTTFFSCHSPPSMKKFLVFLSPGLSGLGIIGSVLSVYVVGRVSQRHGKPNWFQYDLNASRLDRYYWTLAALSAVSFIWLVSWAVWYPYWEPLSDDEETDQDQTGGADNNDDEEDGGVMDTAKDFVMDVIKENRKGSD</sequence>
<comment type="subcellular location">
    <subcellularLocation>
        <location evidence="1">Membrane</location>
        <topology evidence="1">Multi-pass membrane protein</topology>
    </subcellularLocation>
</comment>
<keyword evidence="3 8" id="KW-0812">Transmembrane</keyword>
<dbReference type="EMBL" id="OX459122">
    <property type="protein sequence ID" value="CAI9105466.1"/>
    <property type="molecule type" value="Genomic_DNA"/>
</dbReference>
<evidence type="ECO:0000313" key="10">
    <source>
        <dbReference type="Proteomes" id="UP001161247"/>
    </source>
</evidence>
<evidence type="ECO:0000256" key="2">
    <source>
        <dbReference type="ARBA" id="ARBA00005982"/>
    </source>
</evidence>
<comment type="similarity">
    <text evidence="6">Belongs to the major facilitator superfamily. Phosphate:H(+) symporter (TC 2.A.1.9) family.</text>
</comment>
<reference evidence="9" key="1">
    <citation type="submission" date="2023-03" db="EMBL/GenBank/DDBJ databases">
        <authorList>
            <person name="Julca I."/>
        </authorList>
    </citation>
    <scope>NUCLEOTIDE SEQUENCE</scope>
</reference>
<evidence type="ECO:0000256" key="7">
    <source>
        <dbReference type="SAM" id="MobiDB-lite"/>
    </source>
</evidence>
<feature type="transmembrane region" description="Helical" evidence="8">
    <location>
        <begin position="284"/>
        <end position="302"/>
    </location>
</feature>
<feature type="transmembrane region" description="Helical" evidence="8">
    <location>
        <begin position="471"/>
        <end position="491"/>
    </location>
</feature>
<feature type="transmembrane region" description="Helical" evidence="8">
    <location>
        <begin position="600"/>
        <end position="621"/>
    </location>
</feature>
<dbReference type="GO" id="GO:0022857">
    <property type="term" value="F:transmembrane transporter activity"/>
    <property type="evidence" value="ECO:0007669"/>
    <property type="project" value="InterPro"/>
</dbReference>
<feature type="transmembrane region" description="Helical" evidence="8">
    <location>
        <begin position="113"/>
        <end position="137"/>
    </location>
</feature>
<organism evidence="9 10">
    <name type="scientific">Oldenlandia corymbosa var. corymbosa</name>
    <dbReference type="NCBI Taxonomy" id="529605"/>
    <lineage>
        <taxon>Eukaryota</taxon>
        <taxon>Viridiplantae</taxon>
        <taxon>Streptophyta</taxon>
        <taxon>Embryophyta</taxon>
        <taxon>Tracheophyta</taxon>
        <taxon>Spermatophyta</taxon>
        <taxon>Magnoliopsida</taxon>
        <taxon>eudicotyledons</taxon>
        <taxon>Gunneridae</taxon>
        <taxon>Pentapetalae</taxon>
        <taxon>asterids</taxon>
        <taxon>lamiids</taxon>
        <taxon>Gentianales</taxon>
        <taxon>Rubiaceae</taxon>
        <taxon>Rubioideae</taxon>
        <taxon>Spermacoceae</taxon>
        <taxon>Hedyotis-Oldenlandia complex</taxon>
        <taxon>Oldenlandia</taxon>
    </lineage>
</organism>
<protein>
    <submittedName>
        <fullName evidence="9">OLC1v1004394C1</fullName>
    </submittedName>
</protein>
<keyword evidence="10" id="KW-1185">Reference proteome</keyword>
<dbReference type="AlphaFoldDB" id="A0AAV1DDG3"/>
<feature type="transmembrane region" description="Helical" evidence="8">
    <location>
        <begin position="35"/>
        <end position="58"/>
    </location>
</feature>
<evidence type="ECO:0000313" key="9">
    <source>
        <dbReference type="EMBL" id="CAI9105466.1"/>
    </source>
</evidence>
<dbReference type="InterPro" id="IPR036259">
    <property type="entry name" value="MFS_trans_sf"/>
</dbReference>
<dbReference type="PANTHER" id="PTHR11654">
    <property type="entry name" value="OLIGOPEPTIDE TRANSPORTER-RELATED"/>
    <property type="match status" value="1"/>
</dbReference>
<proteinExistence type="inferred from homology"/>
<feature type="transmembrane region" description="Helical" evidence="8">
    <location>
        <begin position="512"/>
        <end position="533"/>
    </location>
</feature>
<feature type="transmembrane region" description="Helical" evidence="8">
    <location>
        <begin position="401"/>
        <end position="420"/>
    </location>
</feature>
<feature type="region of interest" description="Disordered" evidence="7">
    <location>
        <begin position="147"/>
        <end position="166"/>
    </location>
</feature>
<evidence type="ECO:0000256" key="3">
    <source>
        <dbReference type="ARBA" id="ARBA00022692"/>
    </source>
</evidence>
<dbReference type="Gene3D" id="1.20.1250.20">
    <property type="entry name" value="MFS general substrate transporter like domains"/>
    <property type="match status" value="2"/>
</dbReference>
<feature type="compositionally biased region" description="Polar residues" evidence="7">
    <location>
        <begin position="154"/>
        <end position="166"/>
    </location>
</feature>
<feature type="region of interest" description="Disordered" evidence="7">
    <location>
        <begin position="204"/>
        <end position="234"/>
    </location>
</feature>
<feature type="transmembrane region" description="Helical" evidence="8">
    <location>
        <begin position="258"/>
        <end position="278"/>
    </location>
</feature>
<feature type="transmembrane region" description="Helical" evidence="8">
    <location>
        <begin position="70"/>
        <end position="93"/>
    </location>
</feature>